<proteinExistence type="predicted"/>
<dbReference type="EMBL" id="MK804893">
    <property type="protein sequence ID" value="QDB74126.1"/>
    <property type="molecule type" value="Genomic_DNA"/>
</dbReference>
<gene>
    <name evidence="1" type="ORF">2L372D_212</name>
</gene>
<name>A0A4Y5TZP0_9CAUD</name>
<accession>A0A4Y5TZP0</accession>
<keyword evidence="2" id="KW-1185">Reference proteome</keyword>
<evidence type="ECO:0000313" key="1">
    <source>
        <dbReference type="EMBL" id="QDB74126.1"/>
    </source>
</evidence>
<sequence length="73" mass="8518">MALKPKKKVDVYCEFENIEFPCNVLAVGQPNRVEICEGEQYVCVDKCHNNLVILDSRGRELLFDKKWFVLVNE</sequence>
<evidence type="ECO:0000313" key="2">
    <source>
        <dbReference type="Proteomes" id="UP000316128"/>
    </source>
</evidence>
<protein>
    <submittedName>
        <fullName evidence="1">Uncharacterized protein</fullName>
    </submittedName>
</protein>
<reference evidence="1 2" key="1">
    <citation type="submission" date="2019-04" db="EMBL/GenBank/DDBJ databases">
        <title>Nine Novel Phages from a Plateau Lake in Southwest China Provide Insights into Aeromonas Phage Diversity.</title>
        <authorList>
            <person name="Xiao W."/>
            <person name="Bai M."/>
            <person name="Wang Y."/>
            <person name="Cui X."/>
        </authorList>
    </citation>
    <scope>NUCLEOTIDE SEQUENCE [LARGE SCALE GENOMIC DNA]</scope>
</reference>
<dbReference type="Proteomes" id="UP000316128">
    <property type="component" value="Segment"/>
</dbReference>
<organism evidence="1 2">
    <name type="scientific">Aeromonas phage 2L372D</name>
    <dbReference type="NCBI Taxonomy" id="2588097"/>
    <lineage>
        <taxon>Viruses</taxon>
        <taxon>Duplodnaviria</taxon>
        <taxon>Heunggongvirae</taxon>
        <taxon>Uroviricota</taxon>
        <taxon>Caudoviricetes</taxon>
        <taxon>Plateaulakevirus</taxon>
        <taxon>Plateaulakevirus pv2L372D</taxon>
    </lineage>
</organism>